<dbReference type="PANTHER" id="PTHR38167">
    <property type="entry name" value="C2H2-TYPE DOMAIN-CONTAINING PROTEIN"/>
    <property type="match status" value="1"/>
</dbReference>
<dbReference type="EMBL" id="JAPQKH010000005">
    <property type="protein sequence ID" value="KAJ5097231.1"/>
    <property type="molecule type" value="Genomic_DNA"/>
</dbReference>
<dbReference type="PANTHER" id="PTHR38167:SF1">
    <property type="entry name" value="C2H2-TYPE DOMAIN-CONTAINING PROTEIN"/>
    <property type="match status" value="1"/>
</dbReference>
<gene>
    <name evidence="1" type="ORF">N7456_007952</name>
</gene>
<proteinExistence type="predicted"/>
<dbReference type="OrthoDB" id="5422613at2759"/>
<evidence type="ECO:0008006" key="3">
    <source>
        <dbReference type="Google" id="ProtNLM"/>
    </source>
</evidence>
<reference evidence="1" key="1">
    <citation type="submission" date="2022-11" db="EMBL/GenBank/DDBJ databases">
        <authorList>
            <person name="Petersen C."/>
        </authorList>
    </citation>
    <scope>NUCLEOTIDE SEQUENCE</scope>
    <source>
        <strain evidence="1">IBT 30069</strain>
    </source>
</reference>
<sequence length="222" mass="24936">MGLKSDIFDDKIDTTALLLAIDTVSVTKLREVLKSICEASPEAKRQANKELLVEDTEVKNGKPALKPGHIANEDNQLQSDPTPPFLHAPEKTEAAKVALEREHEMRAPYNPEVPLEGITGKRAVSRYALCENCEKEYDVTTNSSTACRYHPEEPQVDDESSLFDDDDYPELTEQDESLREEWPQYFLFGCCDGNLRDNPEGCIVDWHVSPSAIPSAKRARIM</sequence>
<protein>
    <recommendedName>
        <fullName evidence="3">C2H2-type domain-containing protein</fullName>
    </recommendedName>
</protein>
<organism evidence="1 2">
    <name type="scientific">Penicillium angulare</name>
    <dbReference type="NCBI Taxonomy" id="116970"/>
    <lineage>
        <taxon>Eukaryota</taxon>
        <taxon>Fungi</taxon>
        <taxon>Dikarya</taxon>
        <taxon>Ascomycota</taxon>
        <taxon>Pezizomycotina</taxon>
        <taxon>Eurotiomycetes</taxon>
        <taxon>Eurotiomycetidae</taxon>
        <taxon>Eurotiales</taxon>
        <taxon>Aspergillaceae</taxon>
        <taxon>Penicillium</taxon>
    </lineage>
</organism>
<keyword evidence="2" id="KW-1185">Reference proteome</keyword>
<evidence type="ECO:0000313" key="1">
    <source>
        <dbReference type="EMBL" id="KAJ5097231.1"/>
    </source>
</evidence>
<reference evidence="1" key="2">
    <citation type="journal article" date="2023" name="IMA Fungus">
        <title>Comparative genomic study of the Penicillium genus elucidates a diverse pangenome and 15 lateral gene transfer events.</title>
        <authorList>
            <person name="Petersen C."/>
            <person name="Sorensen T."/>
            <person name="Nielsen M.R."/>
            <person name="Sondergaard T.E."/>
            <person name="Sorensen J.L."/>
            <person name="Fitzpatrick D.A."/>
            <person name="Frisvad J.C."/>
            <person name="Nielsen K.L."/>
        </authorList>
    </citation>
    <scope>NUCLEOTIDE SEQUENCE</scope>
    <source>
        <strain evidence="1">IBT 30069</strain>
    </source>
</reference>
<dbReference type="Proteomes" id="UP001149165">
    <property type="component" value="Unassembled WGS sequence"/>
</dbReference>
<evidence type="ECO:0000313" key="2">
    <source>
        <dbReference type="Proteomes" id="UP001149165"/>
    </source>
</evidence>
<comment type="caution">
    <text evidence="1">The sequence shown here is derived from an EMBL/GenBank/DDBJ whole genome shotgun (WGS) entry which is preliminary data.</text>
</comment>
<dbReference type="AlphaFoldDB" id="A0A9W9K973"/>
<name>A0A9W9K973_9EURO</name>
<accession>A0A9W9K973</accession>